<comment type="caution">
    <text evidence="2">The sequence shown here is derived from an EMBL/GenBank/DDBJ whole genome shotgun (WGS) entry which is preliminary data.</text>
</comment>
<dbReference type="Proteomes" id="UP001296706">
    <property type="component" value="Unassembled WGS sequence"/>
</dbReference>
<dbReference type="PROSITE" id="PS50005">
    <property type="entry name" value="TPR"/>
    <property type="match status" value="1"/>
</dbReference>
<dbReference type="RefSeq" id="WP_169396240.1">
    <property type="nucleotide sequence ID" value="NZ_BAAAJH010000001.1"/>
</dbReference>
<sequence>MLENERYRLAGAYLDAGKPLEALNLLEPLAEELRGQAAGQLLLGRAYYHSAQLGKAQEALESAVALAPTDPYARFALGRTLQRRSRHREAGVHFRIAAAMDDRPEFREHRDAHEQAMAS</sequence>
<keyword evidence="1" id="KW-0802">TPR repeat</keyword>
<protein>
    <submittedName>
        <fullName evidence="2">Tetratricopeptide repeat protein</fullName>
    </submittedName>
</protein>
<name>A0ABX1RGD8_9PSEU</name>
<evidence type="ECO:0000313" key="2">
    <source>
        <dbReference type="EMBL" id="NMH78170.1"/>
    </source>
</evidence>
<proteinExistence type="predicted"/>
<feature type="repeat" description="TPR" evidence="1">
    <location>
        <begin position="37"/>
        <end position="70"/>
    </location>
</feature>
<evidence type="ECO:0000256" key="1">
    <source>
        <dbReference type="PROSITE-ProRule" id="PRU00339"/>
    </source>
</evidence>
<reference evidence="2 3" key="1">
    <citation type="submission" date="2020-04" db="EMBL/GenBank/DDBJ databases">
        <authorList>
            <person name="Klaysubun C."/>
            <person name="Duangmal K."/>
            <person name="Lipun K."/>
        </authorList>
    </citation>
    <scope>NUCLEOTIDE SEQUENCE [LARGE SCALE GENOMIC DNA]</scope>
    <source>
        <strain evidence="2 3">JCM 11839</strain>
    </source>
</reference>
<dbReference type="Pfam" id="PF14559">
    <property type="entry name" value="TPR_19"/>
    <property type="match status" value="1"/>
</dbReference>
<dbReference type="Gene3D" id="1.25.40.10">
    <property type="entry name" value="Tetratricopeptide repeat domain"/>
    <property type="match status" value="1"/>
</dbReference>
<dbReference type="EMBL" id="JAAXKY010000037">
    <property type="protein sequence ID" value="NMH78170.1"/>
    <property type="molecule type" value="Genomic_DNA"/>
</dbReference>
<accession>A0ABX1RGD8</accession>
<evidence type="ECO:0000313" key="3">
    <source>
        <dbReference type="Proteomes" id="UP001296706"/>
    </source>
</evidence>
<keyword evidence="3" id="KW-1185">Reference proteome</keyword>
<gene>
    <name evidence="2" type="ORF">HF577_13880</name>
</gene>
<dbReference type="InterPro" id="IPR019734">
    <property type="entry name" value="TPR_rpt"/>
</dbReference>
<organism evidence="2 3">
    <name type="scientific">Pseudonocardia xinjiangensis</name>
    <dbReference type="NCBI Taxonomy" id="75289"/>
    <lineage>
        <taxon>Bacteria</taxon>
        <taxon>Bacillati</taxon>
        <taxon>Actinomycetota</taxon>
        <taxon>Actinomycetes</taxon>
        <taxon>Pseudonocardiales</taxon>
        <taxon>Pseudonocardiaceae</taxon>
        <taxon>Pseudonocardia</taxon>
    </lineage>
</organism>
<dbReference type="SUPFAM" id="SSF48452">
    <property type="entry name" value="TPR-like"/>
    <property type="match status" value="1"/>
</dbReference>
<dbReference type="InterPro" id="IPR011990">
    <property type="entry name" value="TPR-like_helical_dom_sf"/>
</dbReference>